<evidence type="ECO:0000313" key="4">
    <source>
        <dbReference type="Proteomes" id="UP000256964"/>
    </source>
</evidence>
<feature type="region of interest" description="Disordered" evidence="2">
    <location>
        <begin position="571"/>
        <end position="600"/>
    </location>
</feature>
<name>A0A371CPV2_9APHY</name>
<feature type="coiled-coil region" evidence="1">
    <location>
        <begin position="117"/>
        <end position="151"/>
    </location>
</feature>
<feature type="region of interest" description="Disordered" evidence="2">
    <location>
        <begin position="1"/>
        <end position="33"/>
    </location>
</feature>
<feature type="region of interest" description="Disordered" evidence="2">
    <location>
        <begin position="216"/>
        <end position="240"/>
    </location>
</feature>
<dbReference type="STRING" id="139420.A0A371CPV2"/>
<dbReference type="AlphaFoldDB" id="A0A371CPV2"/>
<gene>
    <name evidence="3" type="ORF">OH76DRAFT_1488786</name>
</gene>
<keyword evidence="1" id="KW-0175">Coiled coil</keyword>
<protein>
    <submittedName>
        <fullName evidence="3">Uncharacterized protein</fullName>
    </submittedName>
</protein>
<dbReference type="EMBL" id="KZ857488">
    <property type="protein sequence ID" value="RDX42282.1"/>
    <property type="molecule type" value="Genomic_DNA"/>
</dbReference>
<feature type="region of interest" description="Disordered" evidence="2">
    <location>
        <begin position="481"/>
        <end position="554"/>
    </location>
</feature>
<proteinExistence type="predicted"/>
<feature type="compositionally biased region" description="Acidic residues" evidence="2">
    <location>
        <begin position="378"/>
        <end position="398"/>
    </location>
</feature>
<dbReference type="OrthoDB" id="2757640at2759"/>
<dbReference type="Proteomes" id="UP000256964">
    <property type="component" value="Unassembled WGS sequence"/>
</dbReference>
<accession>A0A371CPV2</accession>
<keyword evidence="4" id="KW-1185">Reference proteome</keyword>
<feature type="compositionally biased region" description="Polar residues" evidence="2">
    <location>
        <begin position="337"/>
        <end position="349"/>
    </location>
</feature>
<feature type="compositionally biased region" description="Basic residues" evidence="2">
    <location>
        <begin position="497"/>
        <end position="506"/>
    </location>
</feature>
<reference evidence="3 4" key="1">
    <citation type="journal article" date="2018" name="Biotechnol. Biofuels">
        <title>Integrative visual omics of the white-rot fungus Polyporus brumalis exposes the biotechnological potential of its oxidative enzymes for delignifying raw plant biomass.</title>
        <authorList>
            <person name="Miyauchi S."/>
            <person name="Rancon A."/>
            <person name="Drula E."/>
            <person name="Hage H."/>
            <person name="Chaduli D."/>
            <person name="Favel A."/>
            <person name="Grisel S."/>
            <person name="Henrissat B."/>
            <person name="Herpoel-Gimbert I."/>
            <person name="Ruiz-Duenas F.J."/>
            <person name="Chevret D."/>
            <person name="Hainaut M."/>
            <person name="Lin J."/>
            <person name="Wang M."/>
            <person name="Pangilinan J."/>
            <person name="Lipzen A."/>
            <person name="Lesage-Meessen L."/>
            <person name="Navarro D."/>
            <person name="Riley R."/>
            <person name="Grigoriev I.V."/>
            <person name="Zhou S."/>
            <person name="Raouche S."/>
            <person name="Rosso M.N."/>
        </authorList>
    </citation>
    <scope>NUCLEOTIDE SEQUENCE [LARGE SCALE GENOMIC DNA]</scope>
    <source>
        <strain evidence="3 4">BRFM 1820</strain>
    </source>
</reference>
<feature type="compositionally biased region" description="Basic and acidic residues" evidence="2">
    <location>
        <begin position="357"/>
        <end position="377"/>
    </location>
</feature>
<organism evidence="3 4">
    <name type="scientific">Lentinus brumalis</name>
    <dbReference type="NCBI Taxonomy" id="2498619"/>
    <lineage>
        <taxon>Eukaryota</taxon>
        <taxon>Fungi</taxon>
        <taxon>Dikarya</taxon>
        <taxon>Basidiomycota</taxon>
        <taxon>Agaricomycotina</taxon>
        <taxon>Agaricomycetes</taxon>
        <taxon>Polyporales</taxon>
        <taxon>Polyporaceae</taxon>
        <taxon>Lentinus</taxon>
    </lineage>
</organism>
<feature type="region of interest" description="Disordered" evidence="2">
    <location>
        <begin position="327"/>
        <end position="456"/>
    </location>
</feature>
<feature type="compositionally biased region" description="Polar residues" evidence="2">
    <location>
        <begin position="403"/>
        <end position="423"/>
    </location>
</feature>
<feature type="compositionally biased region" description="Low complexity" evidence="2">
    <location>
        <begin position="10"/>
        <end position="27"/>
    </location>
</feature>
<evidence type="ECO:0000256" key="2">
    <source>
        <dbReference type="SAM" id="MobiDB-lite"/>
    </source>
</evidence>
<evidence type="ECO:0000313" key="3">
    <source>
        <dbReference type="EMBL" id="RDX42282.1"/>
    </source>
</evidence>
<sequence>MSSPQDISHPAPDSITPSTSTSTLNSPFYHRTPQLQPLSFTQSLNSPDDDLHYGHNPCLLNKENIGIGAQHVTAARRHPPVGVSPDGPTNIQVPQYMNAFNGFGMSYNPMAPQSMASMEMSMRIQRIEQENMQMRQQLSDVVAQVAQLRTQGVRTSKYDELEDAMQKAVKPGPPLLPHEPPGFDCERASHAFERCHFFDDGAFLAYKKSKKGETTVGKALAKRGRPKRDGDNSESYEYLENPDGTTASECEYGLARGLAREYLDMCQEVGIALPDTWKRVDVRLKMIFYTGLRKRVTLTQLCANNSKGYQIMLGVYYDTIVRPRKKAAKNTGHAHRTASTNRDPLSSPTLDDAVYTLDDHTDNDRAGARQSKAKREESDSDDTLDYEGSGADDSESDAEELKNTSGTKPSSNAAKGAMITQSAAKRPAAESGTMPEAAKKRRTTPAISSNTKVPVLSSVAQGKRPALGGVLEDNSMAMLANEPAPDLSVAPPSPRPQRAKPTRKKGLTLVIKPTMTSPAPASASTPVSASTSGSTSASNAGPPGAPLHAVLPKTDDSGVIPTSVVILTPGDAGTSSQVESIPRKAHVRKATGWPPKSDMTGPRWDYARTWHAQNQGTLKDFEEHYTSLDKTVKNKIRAHFNKVYQEEFYLKPTRIQDSARTQQVWPQVRRNVEAVAAAAAAELEEEEEQGDKVAIQFSPTRFFPTGFPSLVSPYPRIPVSPHPRIPGTVLDLRLDREVGSQVVPGLVPGISQLVHAQEAGTTVILDVVYHASAELRSPHLFYRTPLNVVDNGPATISSRAEPVYKYHA</sequence>
<feature type="compositionally biased region" description="Low complexity" evidence="2">
    <location>
        <begin position="513"/>
        <end position="542"/>
    </location>
</feature>
<evidence type="ECO:0000256" key="1">
    <source>
        <dbReference type="SAM" id="Coils"/>
    </source>
</evidence>
<feature type="compositionally biased region" description="Basic residues" evidence="2">
    <location>
        <begin position="327"/>
        <end position="336"/>
    </location>
</feature>